<sequence length="62" mass="6860">MPILCLAFLTPGTAHADDIGSVRKKVAEFTASTKQRPYDLERCIIDTDNIGKPWVYGDHSVP</sequence>
<accession>A0A418YXI3</accession>
<organism evidence="1 2">
    <name type="scientific">Sphingobium terrigena</name>
    <dbReference type="NCBI Taxonomy" id="2304063"/>
    <lineage>
        <taxon>Bacteria</taxon>
        <taxon>Pseudomonadati</taxon>
        <taxon>Pseudomonadota</taxon>
        <taxon>Alphaproteobacteria</taxon>
        <taxon>Sphingomonadales</taxon>
        <taxon>Sphingomonadaceae</taxon>
        <taxon>Sphingobium</taxon>
    </lineage>
</organism>
<dbReference type="AlphaFoldDB" id="A0A418YXI3"/>
<dbReference type="EMBL" id="QVRA01000002">
    <property type="protein sequence ID" value="RJG57356.1"/>
    <property type="molecule type" value="Genomic_DNA"/>
</dbReference>
<evidence type="ECO:0000313" key="1">
    <source>
        <dbReference type="EMBL" id="RJG57356.1"/>
    </source>
</evidence>
<proteinExistence type="predicted"/>
<evidence type="ECO:0000313" key="2">
    <source>
        <dbReference type="Proteomes" id="UP000283469"/>
    </source>
</evidence>
<gene>
    <name evidence="1" type="ORF">D0Z70_03910</name>
</gene>
<comment type="caution">
    <text evidence="1">The sequence shown here is derived from an EMBL/GenBank/DDBJ whole genome shotgun (WGS) entry which is preliminary data.</text>
</comment>
<keyword evidence="2" id="KW-1185">Reference proteome</keyword>
<protein>
    <submittedName>
        <fullName evidence="1">Uncharacterized protein</fullName>
    </submittedName>
</protein>
<dbReference type="Proteomes" id="UP000283469">
    <property type="component" value="Unassembled WGS sequence"/>
</dbReference>
<name>A0A418YXI3_9SPHN</name>
<reference evidence="1 2" key="1">
    <citation type="submission" date="2018-08" db="EMBL/GenBank/DDBJ databases">
        <title>Sphingobium sp. EO9.</title>
        <authorList>
            <person name="Park Y."/>
            <person name="Kim K.H."/>
            <person name="Jeon C.O."/>
        </authorList>
    </citation>
    <scope>NUCLEOTIDE SEQUENCE [LARGE SCALE GENOMIC DNA]</scope>
    <source>
        <strain evidence="1 2">EO9</strain>
    </source>
</reference>